<dbReference type="RefSeq" id="WP_020073663.1">
    <property type="nucleotide sequence ID" value="NZ_JBKWRC010000002.1"/>
</dbReference>
<name>A0A928Q374_9FIRM</name>
<dbReference type="EMBL" id="SVNY01000004">
    <property type="protein sequence ID" value="MBE6833698.1"/>
    <property type="molecule type" value="Genomic_DNA"/>
</dbReference>
<dbReference type="AlphaFoldDB" id="A0A928Q374"/>
<dbReference type="Pfam" id="PF09860">
    <property type="entry name" value="DUF2087"/>
    <property type="match status" value="1"/>
</dbReference>
<sequence>MEQNKKIAPFLNPEGKITRLPQKSSVRFAVLEYLAQKFEPGRRYTEREINAICEASHTFGDYFLIRRELIDCGLLCRKADGSSYWRAKSE</sequence>
<proteinExistence type="predicted"/>
<dbReference type="InterPro" id="IPR018656">
    <property type="entry name" value="DUF2087"/>
</dbReference>
<organism evidence="2 3">
    <name type="scientific">Faecalispora sporosphaeroides</name>
    <dbReference type="NCBI Taxonomy" id="1549"/>
    <lineage>
        <taxon>Bacteria</taxon>
        <taxon>Bacillati</taxon>
        <taxon>Bacillota</taxon>
        <taxon>Clostridia</taxon>
        <taxon>Eubacteriales</taxon>
        <taxon>Oscillospiraceae</taxon>
        <taxon>Faecalispora</taxon>
    </lineage>
</organism>
<feature type="domain" description="DUF2087" evidence="1">
    <location>
        <begin position="16"/>
        <end position="86"/>
    </location>
</feature>
<comment type="caution">
    <text evidence="2">The sequence shown here is derived from an EMBL/GenBank/DDBJ whole genome shotgun (WGS) entry which is preliminary data.</text>
</comment>
<protein>
    <submittedName>
        <fullName evidence="2">DUF2087 domain-containing protein</fullName>
    </submittedName>
</protein>
<gene>
    <name evidence="2" type="ORF">E7512_08990</name>
</gene>
<evidence type="ECO:0000313" key="2">
    <source>
        <dbReference type="EMBL" id="MBE6833698.1"/>
    </source>
</evidence>
<reference evidence="2" key="1">
    <citation type="submission" date="2019-04" db="EMBL/GenBank/DDBJ databases">
        <title>Evolution of Biomass-Degrading Anaerobic Consortia Revealed by Metagenomics.</title>
        <authorList>
            <person name="Peng X."/>
        </authorList>
    </citation>
    <scope>NUCLEOTIDE SEQUENCE</scope>
    <source>
        <strain evidence="2">SIG551</strain>
    </source>
</reference>
<evidence type="ECO:0000313" key="3">
    <source>
        <dbReference type="Proteomes" id="UP000754750"/>
    </source>
</evidence>
<evidence type="ECO:0000259" key="1">
    <source>
        <dbReference type="Pfam" id="PF09860"/>
    </source>
</evidence>
<accession>A0A928Q374</accession>
<dbReference type="Proteomes" id="UP000754750">
    <property type="component" value="Unassembled WGS sequence"/>
</dbReference>